<evidence type="ECO:0000256" key="1">
    <source>
        <dbReference type="ARBA" id="ARBA00022723"/>
    </source>
</evidence>
<dbReference type="InterPro" id="IPR000587">
    <property type="entry name" value="Creatinase_N"/>
</dbReference>
<dbReference type="PANTHER" id="PTHR46112:SF3">
    <property type="entry name" value="AMINOPEPTIDASE YPDF"/>
    <property type="match status" value="1"/>
</dbReference>
<dbReference type="SUPFAM" id="SSF55920">
    <property type="entry name" value="Creatinase/aminopeptidase"/>
    <property type="match status" value="1"/>
</dbReference>
<sequence>MDHQGRRARFLAKMAQAGRAAAMIITSYENRRYFSGFSGSFGYLLITPSRTVLLTDSRYTQQAQEEAPDILHKKVGGLTAIAELAKLLQDVDDGPIGFDGRLADYPTYVALAAQFGADRLVDLSDIVDAQRGVKDADEIALLAQAEAIGDAAFQVACERMRAGMTEVEVALILETEMRRRGAQSTSFDTIVASGARGALPHGLASGKKMAEGDLVVMDFGCKFNGYCSDMTRTVAIGQPSAGLQDLYALVLKAQKVCLDAARAGVIGAEVHQIAVDLFSDAGMGAYFGHGLGHSVGLEIHEKPVFSPAQQSALPAGTVITVEPGLYLPGQGGVRIEDVIALTDDGCLNLTHSPKELLIL</sequence>
<keyword evidence="5" id="KW-0645">Protease</keyword>
<dbReference type="PRINTS" id="PR00599">
    <property type="entry name" value="MAPEPTIDASE"/>
</dbReference>
<keyword evidence="6" id="KW-1185">Reference proteome</keyword>
<evidence type="ECO:0000259" key="4">
    <source>
        <dbReference type="Pfam" id="PF01321"/>
    </source>
</evidence>
<dbReference type="InterPro" id="IPR001714">
    <property type="entry name" value="Pept_M24_MAP"/>
</dbReference>
<dbReference type="InterPro" id="IPR000994">
    <property type="entry name" value="Pept_M24"/>
</dbReference>
<feature type="domain" description="Peptidase M24" evidence="3">
    <location>
        <begin position="141"/>
        <end position="343"/>
    </location>
</feature>
<dbReference type="SUPFAM" id="SSF53092">
    <property type="entry name" value="Creatinase/prolidase N-terminal domain"/>
    <property type="match status" value="1"/>
</dbReference>
<dbReference type="AlphaFoldDB" id="A0A1G6VSD4"/>
<dbReference type="GO" id="GO:0008235">
    <property type="term" value="F:metalloexopeptidase activity"/>
    <property type="evidence" value="ECO:0007669"/>
    <property type="project" value="UniProtKB-ARBA"/>
</dbReference>
<dbReference type="CDD" id="cd01092">
    <property type="entry name" value="APP-like"/>
    <property type="match status" value="1"/>
</dbReference>
<dbReference type="InterPro" id="IPR036005">
    <property type="entry name" value="Creatinase/aminopeptidase-like"/>
</dbReference>
<dbReference type="RefSeq" id="WP_091791583.1">
    <property type="nucleotide sequence ID" value="NZ_FNAF01000004.1"/>
</dbReference>
<keyword evidence="1" id="KW-0479">Metal-binding</keyword>
<dbReference type="PANTHER" id="PTHR46112">
    <property type="entry name" value="AMINOPEPTIDASE"/>
    <property type="match status" value="1"/>
</dbReference>
<dbReference type="GO" id="GO:0046872">
    <property type="term" value="F:metal ion binding"/>
    <property type="evidence" value="ECO:0007669"/>
    <property type="project" value="UniProtKB-KW"/>
</dbReference>
<dbReference type="OrthoDB" id="9806388at2"/>
<dbReference type="Pfam" id="PF01321">
    <property type="entry name" value="Creatinase_N"/>
    <property type="match status" value="1"/>
</dbReference>
<evidence type="ECO:0000259" key="3">
    <source>
        <dbReference type="Pfam" id="PF00557"/>
    </source>
</evidence>
<dbReference type="InterPro" id="IPR050659">
    <property type="entry name" value="Peptidase_M24B"/>
</dbReference>
<dbReference type="Gene3D" id="3.90.230.10">
    <property type="entry name" value="Creatinase/methionine aminopeptidase superfamily"/>
    <property type="match status" value="1"/>
</dbReference>
<feature type="domain" description="Creatinase N-terminal" evidence="4">
    <location>
        <begin position="6"/>
        <end position="132"/>
    </location>
</feature>
<keyword evidence="2" id="KW-0378">Hydrolase</keyword>
<dbReference type="Proteomes" id="UP000198995">
    <property type="component" value="Unassembled WGS sequence"/>
</dbReference>
<dbReference type="PROSITE" id="PS00491">
    <property type="entry name" value="PROLINE_PEPTIDASE"/>
    <property type="match status" value="1"/>
</dbReference>
<evidence type="ECO:0000313" key="5">
    <source>
        <dbReference type="EMBL" id="SDD56333.1"/>
    </source>
</evidence>
<keyword evidence="5" id="KW-0031">Aminopeptidase</keyword>
<dbReference type="GO" id="GO:0004177">
    <property type="term" value="F:aminopeptidase activity"/>
    <property type="evidence" value="ECO:0007669"/>
    <property type="project" value="UniProtKB-KW"/>
</dbReference>
<protein>
    <submittedName>
        <fullName evidence="5">Xaa-Pro aminopeptidase</fullName>
    </submittedName>
</protein>
<accession>A0A1G6VSD4</accession>
<dbReference type="InterPro" id="IPR001131">
    <property type="entry name" value="Peptidase_M24B_aminopep-P_CS"/>
</dbReference>
<dbReference type="Gene3D" id="3.40.350.10">
    <property type="entry name" value="Creatinase/prolidase N-terminal domain"/>
    <property type="match status" value="1"/>
</dbReference>
<dbReference type="InterPro" id="IPR029149">
    <property type="entry name" value="Creatin/AminoP/Spt16_N"/>
</dbReference>
<gene>
    <name evidence="5" type="ORF">SAMN04489866_104122</name>
</gene>
<evidence type="ECO:0000313" key="6">
    <source>
        <dbReference type="Proteomes" id="UP000198995"/>
    </source>
</evidence>
<dbReference type="STRING" id="2741.SAMN04489866_104122"/>
<dbReference type="EMBL" id="FNAF01000004">
    <property type="protein sequence ID" value="SDD56333.1"/>
    <property type="molecule type" value="Genomic_DNA"/>
</dbReference>
<organism evidence="5 6">
    <name type="scientific">Peptococcus niger</name>
    <dbReference type="NCBI Taxonomy" id="2741"/>
    <lineage>
        <taxon>Bacteria</taxon>
        <taxon>Bacillati</taxon>
        <taxon>Bacillota</taxon>
        <taxon>Clostridia</taxon>
        <taxon>Eubacteriales</taxon>
        <taxon>Peptococcaceae</taxon>
        <taxon>Peptococcus</taxon>
    </lineage>
</organism>
<dbReference type="Pfam" id="PF00557">
    <property type="entry name" value="Peptidase_M24"/>
    <property type="match status" value="1"/>
</dbReference>
<name>A0A1G6VSD4_PEPNI</name>
<proteinExistence type="predicted"/>
<reference evidence="5 6" key="1">
    <citation type="submission" date="2016-10" db="EMBL/GenBank/DDBJ databases">
        <authorList>
            <person name="de Groot N.N."/>
        </authorList>
    </citation>
    <scope>NUCLEOTIDE SEQUENCE [LARGE SCALE GENOMIC DNA]</scope>
    <source>
        <strain evidence="5 6">DSM 20475</strain>
    </source>
</reference>
<evidence type="ECO:0000256" key="2">
    <source>
        <dbReference type="ARBA" id="ARBA00022801"/>
    </source>
</evidence>